<reference evidence="2" key="1">
    <citation type="submission" date="2023-08" db="EMBL/GenBank/DDBJ databases">
        <authorList>
            <person name="Audoor S."/>
            <person name="Bilcke G."/>
        </authorList>
    </citation>
    <scope>NUCLEOTIDE SEQUENCE</scope>
</reference>
<keyword evidence="1" id="KW-0732">Signal</keyword>
<dbReference type="AlphaFoldDB" id="A0AAD2FGE7"/>
<keyword evidence="3" id="KW-1185">Reference proteome</keyword>
<evidence type="ECO:0008006" key="4">
    <source>
        <dbReference type="Google" id="ProtNLM"/>
    </source>
</evidence>
<evidence type="ECO:0000313" key="2">
    <source>
        <dbReference type="EMBL" id="CAJ1936686.1"/>
    </source>
</evidence>
<accession>A0AAD2FGE7</accession>
<dbReference type="Pfam" id="PF13650">
    <property type="entry name" value="Asp_protease_2"/>
    <property type="match status" value="1"/>
</dbReference>
<dbReference type="Proteomes" id="UP001295423">
    <property type="component" value="Unassembled WGS sequence"/>
</dbReference>
<comment type="caution">
    <text evidence="2">The sequence shown here is derived from an EMBL/GenBank/DDBJ whole genome shotgun (WGS) entry which is preliminary data.</text>
</comment>
<gene>
    <name evidence="2" type="ORF">CYCCA115_LOCUS5316</name>
</gene>
<name>A0AAD2FGE7_9STRA</name>
<dbReference type="Gene3D" id="2.40.70.10">
    <property type="entry name" value="Acid Proteases"/>
    <property type="match status" value="1"/>
</dbReference>
<evidence type="ECO:0000313" key="3">
    <source>
        <dbReference type="Proteomes" id="UP001295423"/>
    </source>
</evidence>
<feature type="chain" id="PRO_5042248473" description="Peptidase A2 domain-containing protein" evidence="1">
    <location>
        <begin position="24"/>
        <end position="438"/>
    </location>
</feature>
<dbReference type="InterPro" id="IPR021109">
    <property type="entry name" value="Peptidase_aspartic_dom_sf"/>
</dbReference>
<evidence type="ECO:0000256" key="1">
    <source>
        <dbReference type="SAM" id="SignalP"/>
    </source>
</evidence>
<protein>
    <recommendedName>
        <fullName evidence="4">Peptidase A2 domain-containing protein</fullName>
    </recommendedName>
</protein>
<proteinExistence type="predicted"/>
<dbReference type="EMBL" id="CAKOGP040000557">
    <property type="protein sequence ID" value="CAJ1936686.1"/>
    <property type="molecule type" value="Genomic_DNA"/>
</dbReference>
<sequence>MRTTSHLLLSFLLTAAYSQLVTGFTPPGGALKTTTLSTTKQEPGSHLYSLSRRQVLDNVSTGAAVIAGSQLSPNNVHAAAAAAVTTTTTTKSNNNNNNQNLQADLPMIRLKLPKGGLGKDYVAVKVNIQGMGPFDFMVDSGLTTELITPHLQQTMGIGRTSKSNRKMTGYGAGGSSVQSLVDLDGMTLLDSDLVLPKLHALIVDFPQEHIDPAHDPVEGMLGMELLSQFDVDFDFPNNRIRFYKPGTAPTTGLVEIPAIVINETGLIGIRVTTTSSTTGTNQQQQQQQQQQQPILGFLDCGSTFSCVNWKAAAALGLPAKSDAIYQKAPKVTAIGVDGRPLQLPIVSKQLDFAGNAQVDKASGVTTGFDRPPSEWQPWDKVQLAVGDVPAFASALGDGRTPYQGPAALIGLDILGQRRFLLQAGTGNSRRRRVFVSPQ</sequence>
<feature type="signal peptide" evidence="1">
    <location>
        <begin position="1"/>
        <end position="23"/>
    </location>
</feature>
<organism evidence="2 3">
    <name type="scientific">Cylindrotheca closterium</name>
    <dbReference type="NCBI Taxonomy" id="2856"/>
    <lineage>
        <taxon>Eukaryota</taxon>
        <taxon>Sar</taxon>
        <taxon>Stramenopiles</taxon>
        <taxon>Ochrophyta</taxon>
        <taxon>Bacillariophyta</taxon>
        <taxon>Bacillariophyceae</taxon>
        <taxon>Bacillariophycidae</taxon>
        <taxon>Bacillariales</taxon>
        <taxon>Bacillariaceae</taxon>
        <taxon>Cylindrotheca</taxon>
    </lineage>
</organism>